<evidence type="ECO:0000313" key="2">
    <source>
        <dbReference type="EMBL" id="OAR04626.1"/>
    </source>
</evidence>
<name>A0A179IPL5_HYDSH</name>
<dbReference type="EMBL" id="JAHHQF010000047">
    <property type="protein sequence ID" value="MBT9281965.1"/>
    <property type="molecule type" value="Genomic_DNA"/>
</dbReference>
<protein>
    <submittedName>
        <fullName evidence="2">Uncharacterized protein</fullName>
    </submittedName>
</protein>
<reference evidence="1" key="2">
    <citation type="journal article" date="2021" name="Microbiology">
        <title>Metagenomic Analysis of the Microbial Community in the Underground Coal Fire Area (Kemerovo Region, Russia) Revealed Predominance of Thermophilic Members of the Phyla Deinococcus-thermus, Aquificae, and Firmicutes.</title>
        <authorList>
            <person name="Kadnikov V."/>
            <person name="Mardanov A.V."/>
            <person name="Beletsky A.V."/>
            <person name="Karnachuk O.V."/>
            <person name="Ravin N.V."/>
        </authorList>
    </citation>
    <scope>NUCLEOTIDE SEQUENCE</scope>
    <source>
        <strain evidence="1">RBS10-49</strain>
    </source>
</reference>
<organism evidence="2 3">
    <name type="scientific">Hydrogenibacillus schlegelii</name>
    <name type="common">Bacillus schlegelii</name>
    <dbReference type="NCBI Taxonomy" id="1484"/>
    <lineage>
        <taxon>Bacteria</taxon>
        <taxon>Bacillati</taxon>
        <taxon>Bacillota</taxon>
        <taxon>Bacilli</taxon>
        <taxon>Bacillales</taxon>
        <taxon>Bacillales Family X. Incertae Sedis</taxon>
        <taxon>Hydrogenibacillus</taxon>
    </lineage>
</organism>
<dbReference type="Proteomes" id="UP000748108">
    <property type="component" value="Unassembled WGS sequence"/>
</dbReference>
<dbReference type="RefSeq" id="WP_066199792.1">
    <property type="nucleotide sequence ID" value="NZ_CBCSAS010000029.1"/>
</dbReference>
<dbReference type="Proteomes" id="UP000243024">
    <property type="component" value="Unassembled WGS sequence"/>
</dbReference>
<dbReference type="EMBL" id="JXBB01000012">
    <property type="protein sequence ID" value="OAR04626.1"/>
    <property type="molecule type" value="Genomic_DNA"/>
</dbReference>
<evidence type="ECO:0000313" key="3">
    <source>
        <dbReference type="Proteomes" id="UP000243024"/>
    </source>
</evidence>
<evidence type="ECO:0000313" key="1">
    <source>
        <dbReference type="EMBL" id="MBT9281965.1"/>
    </source>
</evidence>
<dbReference type="AlphaFoldDB" id="A0A179IPL5"/>
<accession>A0A179IPL5</accession>
<gene>
    <name evidence="1" type="ORF">KM312_04820</name>
    <name evidence="2" type="ORF">SA87_08800</name>
</gene>
<reference evidence="2 3" key="1">
    <citation type="submission" date="2015-09" db="EMBL/GenBank/DDBJ databases">
        <title>Draft genome sequence of Hydrogenibacillus schlegelii DSM 2000.</title>
        <authorList>
            <person name="Hemp J."/>
        </authorList>
    </citation>
    <scope>NUCLEOTIDE SEQUENCE [LARGE SCALE GENOMIC DNA]</scope>
    <source>
        <strain evidence="2 3">MA 48</strain>
    </source>
</reference>
<keyword evidence="3" id="KW-1185">Reference proteome</keyword>
<dbReference type="OrthoDB" id="2467758at2"/>
<comment type="caution">
    <text evidence="2">The sequence shown here is derived from an EMBL/GenBank/DDBJ whole genome shotgun (WGS) entry which is preliminary data.</text>
</comment>
<proteinExistence type="predicted"/>
<dbReference type="STRING" id="1484.SA87_08800"/>
<sequence>MDVWHEYSTVKLLQYLIPASNFLFVDRLGEDEAIFHYRRGIYFVYDDGAIVGMPKPKRWETLSLADLWGLLYRSPFVKDYDEAGIFDLGEFLKDIGYVVATRRTPLAHLFTIAPRYAPEDIVEEVRMEGVSFPFALYHAIMACTRHYHRSNREVEYVITGIDSYSLPKERRLGHTKG</sequence>